<gene>
    <name evidence="1" type="ORF">BN9_089090</name>
</gene>
<dbReference type="Proteomes" id="UP000053237">
    <property type="component" value="Unassembled WGS sequence"/>
</dbReference>
<accession>A0A024FTD5</accession>
<dbReference type="EMBL" id="CAIX01000191">
    <property type="protein sequence ID" value="CCI10276.1"/>
    <property type="molecule type" value="Genomic_DNA"/>
</dbReference>
<evidence type="ECO:0000313" key="1">
    <source>
        <dbReference type="EMBL" id="CCI10276.1"/>
    </source>
</evidence>
<name>A0A024FTD5_9STRA</name>
<proteinExistence type="predicted"/>
<keyword evidence="2" id="KW-1185">Reference proteome</keyword>
<protein>
    <submittedName>
        <fullName evidence="1">Uncharacterized protein</fullName>
    </submittedName>
</protein>
<evidence type="ECO:0000313" key="2">
    <source>
        <dbReference type="Proteomes" id="UP000053237"/>
    </source>
</evidence>
<dbReference type="AlphaFoldDB" id="A0A024FTD5"/>
<sequence>MKYRSASNSAENGNLIDVQLKSPLGIVFEMDAEIQTTTSPLHNFTGISLTYVKSQRQ</sequence>
<reference evidence="1 2" key="1">
    <citation type="submission" date="2012-05" db="EMBL/GenBank/DDBJ databases">
        <title>Recombination and specialization in a pathogen metapopulation.</title>
        <authorList>
            <person name="Gardiner A."/>
            <person name="Kemen E."/>
            <person name="Schultz-Larsen T."/>
            <person name="MacLean D."/>
            <person name="Van Oosterhout C."/>
            <person name="Jones J.D.G."/>
        </authorList>
    </citation>
    <scope>NUCLEOTIDE SEQUENCE [LARGE SCALE GENOMIC DNA]</scope>
    <source>
        <strain evidence="1 2">Ac Nc2</strain>
    </source>
</reference>
<comment type="caution">
    <text evidence="1">The sequence shown here is derived from an EMBL/GenBank/DDBJ whole genome shotgun (WGS) entry which is preliminary data.</text>
</comment>
<organism evidence="1 2">
    <name type="scientific">Albugo candida</name>
    <dbReference type="NCBI Taxonomy" id="65357"/>
    <lineage>
        <taxon>Eukaryota</taxon>
        <taxon>Sar</taxon>
        <taxon>Stramenopiles</taxon>
        <taxon>Oomycota</taxon>
        <taxon>Peronosporomycetes</taxon>
        <taxon>Albuginales</taxon>
        <taxon>Albuginaceae</taxon>
        <taxon>Albugo</taxon>
    </lineage>
</organism>
<dbReference type="InParanoid" id="A0A024FTD5"/>